<organism evidence="2 3">
    <name type="scientific">Moraxella nonliquefaciens</name>
    <dbReference type="NCBI Taxonomy" id="478"/>
    <lineage>
        <taxon>Bacteria</taxon>
        <taxon>Pseudomonadati</taxon>
        <taxon>Pseudomonadota</taxon>
        <taxon>Gammaproteobacteria</taxon>
        <taxon>Moraxellales</taxon>
        <taxon>Moraxellaceae</taxon>
        <taxon>Moraxella</taxon>
    </lineage>
</organism>
<feature type="transmembrane region" description="Helical" evidence="1">
    <location>
        <begin position="30"/>
        <end position="52"/>
    </location>
</feature>
<evidence type="ECO:0000313" key="2">
    <source>
        <dbReference type="EMBL" id="OBX85311.1"/>
    </source>
</evidence>
<reference evidence="2 3" key="1">
    <citation type="submission" date="2016-05" db="EMBL/GenBank/DDBJ databases">
        <title>Draft genome sequence of Moraxella nonliquefaciens CCUG 348T.</title>
        <authorList>
            <person name="Salva-Serra F."/>
            <person name="Engstrom-Jakobsson H."/>
            <person name="Thorell K."/>
            <person name="Gonzales-Siles L."/>
            <person name="Karlsson R."/>
            <person name="Boulund F."/>
            <person name="Engstrand L."/>
            <person name="Kristiansson E."/>
            <person name="Moore E."/>
        </authorList>
    </citation>
    <scope>NUCLEOTIDE SEQUENCE [LARGE SCALE GENOMIC DNA]</scope>
    <source>
        <strain evidence="2 3">CCUG 348</strain>
    </source>
</reference>
<name>A0A1B8QMS8_MORNO</name>
<dbReference type="AlphaFoldDB" id="A0A1B8QMS8"/>
<evidence type="ECO:0000256" key="1">
    <source>
        <dbReference type="SAM" id="Phobius"/>
    </source>
</evidence>
<comment type="caution">
    <text evidence="2">The sequence shown here is derived from an EMBL/GenBank/DDBJ whole genome shotgun (WGS) entry which is preliminary data.</text>
</comment>
<protein>
    <submittedName>
        <fullName evidence="2">Uncharacterized protein</fullName>
    </submittedName>
</protein>
<accession>A0A1B8QMS8</accession>
<dbReference type="EMBL" id="LXTW01000009">
    <property type="protein sequence ID" value="OBX85311.1"/>
    <property type="molecule type" value="Genomic_DNA"/>
</dbReference>
<keyword evidence="1" id="KW-0812">Transmembrane</keyword>
<gene>
    <name evidence="2" type="ORF">A7456_10345</name>
</gene>
<proteinExistence type="predicted"/>
<dbReference type="STRING" id="478.A7456_10345"/>
<feature type="transmembrane region" description="Helical" evidence="1">
    <location>
        <begin position="5"/>
        <end position="24"/>
    </location>
</feature>
<keyword evidence="1" id="KW-1133">Transmembrane helix</keyword>
<evidence type="ECO:0000313" key="3">
    <source>
        <dbReference type="Proteomes" id="UP000092575"/>
    </source>
</evidence>
<dbReference type="Proteomes" id="UP000092575">
    <property type="component" value="Unassembled WGS sequence"/>
</dbReference>
<sequence length="60" mass="7424">MKRNYLFFVPFLLIVFWVILENILQSQFFYVIFLLIIILSFSGFLDVFLFMFRFSKEKLK</sequence>
<keyword evidence="1" id="KW-0472">Membrane</keyword>